<keyword evidence="6" id="KW-0560">Oxidoreductase</keyword>
<dbReference type="SMR" id="B3MFP4"/>
<accession>B3MFP4</accession>
<dbReference type="GO" id="GO:0004473">
    <property type="term" value="F:malate dehydrogenase (decarboxylating) (NADP+) activity"/>
    <property type="evidence" value="ECO:0007669"/>
    <property type="project" value="TreeGrafter"/>
</dbReference>
<feature type="domain" description="Malic enzyme NAD-binding" evidence="4">
    <location>
        <begin position="317"/>
        <end position="564"/>
    </location>
</feature>
<dbReference type="KEGG" id="dan:6494127"/>
<feature type="binding site" evidence="2">
    <location>
        <position position="289"/>
    </location>
    <ligand>
        <name>a divalent metal cation</name>
        <dbReference type="ChEBI" id="CHEBI:60240"/>
    </ligand>
</feature>
<dbReference type="NCBIfam" id="NF010052">
    <property type="entry name" value="PRK13529.1"/>
    <property type="match status" value="1"/>
</dbReference>
<feature type="domain" description="Malic enzyme N-terminal" evidence="5">
    <location>
        <begin position="122"/>
        <end position="303"/>
    </location>
</feature>
<evidence type="ECO:0000256" key="1">
    <source>
        <dbReference type="ARBA" id="ARBA00008785"/>
    </source>
</evidence>
<evidence type="ECO:0000259" key="4">
    <source>
        <dbReference type="SMART" id="SM00919"/>
    </source>
</evidence>
<dbReference type="SMART" id="SM00919">
    <property type="entry name" value="Malic_M"/>
    <property type="match status" value="1"/>
</dbReference>
<feature type="binding site" evidence="2">
    <location>
        <position position="312"/>
    </location>
    <ligand>
        <name>a divalent metal cation</name>
        <dbReference type="ChEBI" id="CHEBI:60240"/>
    </ligand>
</feature>
<evidence type="ECO:0000313" key="6">
    <source>
        <dbReference type="EMBL" id="EDV37734.1"/>
    </source>
</evidence>
<evidence type="ECO:0000256" key="2">
    <source>
        <dbReference type="PIRSR" id="PIRSR000106-3"/>
    </source>
</evidence>
<dbReference type="Proteomes" id="UP000007801">
    <property type="component" value="Unassembled WGS sequence"/>
</dbReference>
<dbReference type="PhylomeDB" id="B3MFP4"/>
<dbReference type="GO" id="GO:0005739">
    <property type="term" value="C:mitochondrion"/>
    <property type="evidence" value="ECO:0007669"/>
    <property type="project" value="TreeGrafter"/>
</dbReference>
<dbReference type="InterPro" id="IPR012301">
    <property type="entry name" value="Malic_N_dom"/>
</dbReference>
<dbReference type="AlphaFoldDB" id="B3MFP4"/>
<organism evidence="6 7">
    <name type="scientific">Drosophila ananassae</name>
    <name type="common">Fruit fly</name>
    <dbReference type="NCBI Taxonomy" id="7217"/>
    <lineage>
        <taxon>Eukaryota</taxon>
        <taxon>Metazoa</taxon>
        <taxon>Ecdysozoa</taxon>
        <taxon>Arthropoda</taxon>
        <taxon>Hexapoda</taxon>
        <taxon>Insecta</taxon>
        <taxon>Pterygota</taxon>
        <taxon>Neoptera</taxon>
        <taxon>Endopterygota</taxon>
        <taxon>Diptera</taxon>
        <taxon>Brachycera</taxon>
        <taxon>Muscomorpha</taxon>
        <taxon>Ephydroidea</taxon>
        <taxon>Drosophilidae</taxon>
        <taxon>Drosophila</taxon>
        <taxon>Sophophora</taxon>
    </lineage>
</organism>
<dbReference type="PANTHER" id="PTHR23406">
    <property type="entry name" value="MALIC ENZYME-RELATED"/>
    <property type="match status" value="1"/>
</dbReference>
<keyword evidence="7" id="KW-1185">Reference proteome</keyword>
<comment type="cofactor">
    <cofactor evidence="2">
        <name>Mg(2+)</name>
        <dbReference type="ChEBI" id="CHEBI:18420"/>
    </cofactor>
    <cofactor evidence="2">
        <name>Mn(2+)</name>
        <dbReference type="ChEBI" id="CHEBI:29035"/>
    </cofactor>
    <text evidence="2">Divalent metal cations. Prefers magnesium or manganese.</text>
</comment>
<dbReference type="Pfam" id="PF03949">
    <property type="entry name" value="Malic_M"/>
    <property type="match status" value="1"/>
</dbReference>
<keyword evidence="2" id="KW-0479">Metal-binding</keyword>
<dbReference type="OrthoDB" id="5365701at2759"/>
<dbReference type="eggNOG" id="KOG1257">
    <property type="taxonomic scope" value="Eukaryota"/>
</dbReference>
<dbReference type="GO" id="GO:0051287">
    <property type="term" value="F:NAD binding"/>
    <property type="evidence" value="ECO:0007669"/>
    <property type="project" value="InterPro"/>
</dbReference>
<dbReference type="InterPro" id="IPR036291">
    <property type="entry name" value="NAD(P)-bd_dom_sf"/>
</dbReference>
<dbReference type="EMBL" id="CH902619">
    <property type="protein sequence ID" value="EDV37734.1"/>
    <property type="molecule type" value="Genomic_DNA"/>
</dbReference>
<dbReference type="Gene3D" id="3.40.50.720">
    <property type="entry name" value="NAD(P)-binding Rossmann-like Domain"/>
    <property type="match status" value="1"/>
</dbReference>
<dbReference type="OMA" id="VYPPMRK"/>
<dbReference type="HOGENOM" id="CLU_011405_5_0_1"/>
<dbReference type="SUPFAM" id="SSF51735">
    <property type="entry name" value="NAD(P)-binding Rossmann-fold domains"/>
    <property type="match status" value="1"/>
</dbReference>
<evidence type="ECO:0000256" key="3">
    <source>
        <dbReference type="SAM" id="MobiDB-lite"/>
    </source>
</evidence>
<dbReference type="PRINTS" id="PR00072">
    <property type="entry name" value="MALOXRDTASE"/>
</dbReference>
<name>B3MFP4_DROAN</name>
<evidence type="ECO:0000259" key="5">
    <source>
        <dbReference type="SMART" id="SM01274"/>
    </source>
</evidence>
<reference evidence="6 7" key="1">
    <citation type="journal article" date="2007" name="Nature">
        <title>Evolution of genes and genomes on the Drosophila phylogeny.</title>
        <authorList>
            <consortium name="Drosophila 12 Genomes Consortium"/>
            <person name="Clark A.G."/>
            <person name="Eisen M.B."/>
            <person name="Smith D.R."/>
            <person name="Bergman C.M."/>
            <person name="Oliver B."/>
            <person name="Markow T.A."/>
            <person name="Kaufman T.C."/>
            <person name="Kellis M."/>
            <person name="Gelbart W."/>
            <person name="Iyer V.N."/>
            <person name="Pollard D.A."/>
            <person name="Sackton T.B."/>
            <person name="Larracuente A.M."/>
            <person name="Singh N.D."/>
            <person name="Abad J.P."/>
            <person name="Abt D.N."/>
            <person name="Adryan B."/>
            <person name="Aguade M."/>
            <person name="Akashi H."/>
            <person name="Anderson W.W."/>
            <person name="Aquadro C.F."/>
            <person name="Ardell D.H."/>
            <person name="Arguello R."/>
            <person name="Artieri C.G."/>
            <person name="Barbash D.A."/>
            <person name="Barker D."/>
            <person name="Barsanti P."/>
            <person name="Batterham P."/>
            <person name="Batzoglou S."/>
            <person name="Begun D."/>
            <person name="Bhutkar A."/>
            <person name="Blanco E."/>
            <person name="Bosak S.A."/>
            <person name="Bradley R.K."/>
            <person name="Brand A.D."/>
            <person name="Brent M.R."/>
            <person name="Brooks A.N."/>
            <person name="Brown R.H."/>
            <person name="Butlin R.K."/>
            <person name="Caggese C."/>
            <person name="Calvi B.R."/>
            <person name="Bernardo de Carvalho A."/>
            <person name="Caspi A."/>
            <person name="Castrezana S."/>
            <person name="Celniker S.E."/>
            <person name="Chang J.L."/>
            <person name="Chapple C."/>
            <person name="Chatterji S."/>
            <person name="Chinwalla A."/>
            <person name="Civetta A."/>
            <person name="Clifton S.W."/>
            <person name="Comeron J.M."/>
            <person name="Costello J.C."/>
            <person name="Coyne J.A."/>
            <person name="Daub J."/>
            <person name="David R.G."/>
            <person name="Delcher A.L."/>
            <person name="Delehaunty K."/>
            <person name="Do C.B."/>
            <person name="Ebling H."/>
            <person name="Edwards K."/>
            <person name="Eickbush T."/>
            <person name="Evans J.D."/>
            <person name="Filipski A."/>
            <person name="Findeiss S."/>
            <person name="Freyhult E."/>
            <person name="Fulton L."/>
            <person name="Fulton R."/>
            <person name="Garcia A.C."/>
            <person name="Gardiner A."/>
            <person name="Garfield D.A."/>
            <person name="Garvin B.E."/>
            <person name="Gibson G."/>
            <person name="Gilbert D."/>
            <person name="Gnerre S."/>
            <person name="Godfrey J."/>
            <person name="Good R."/>
            <person name="Gotea V."/>
            <person name="Gravely B."/>
            <person name="Greenberg A.J."/>
            <person name="Griffiths-Jones S."/>
            <person name="Gross S."/>
            <person name="Guigo R."/>
            <person name="Gustafson E.A."/>
            <person name="Haerty W."/>
            <person name="Hahn M.W."/>
            <person name="Halligan D.L."/>
            <person name="Halpern A.L."/>
            <person name="Halter G.M."/>
            <person name="Han M.V."/>
            <person name="Heger A."/>
            <person name="Hillier L."/>
            <person name="Hinrichs A.S."/>
            <person name="Holmes I."/>
            <person name="Hoskins R.A."/>
            <person name="Hubisz M.J."/>
            <person name="Hultmark D."/>
            <person name="Huntley M.A."/>
            <person name="Jaffe D.B."/>
            <person name="Jagadeeshan S."/>
            <person name="Jeck W.R."/>
            <person name="Johnson J."/>
            <person name="Jones C.D."/>
            <person name="Jordan W.C."/>
            <person name="Karpen G.H."/>
            <person name="Kataoka E."/>
            <person name="Keightley P.D."/>
            <person name="Kheradpour P."/>
            <person name="Kirkness E.F."/>
            <person name="Koerich L.B."/>
            <person name="Kristiansen K."/>
            <person name="Kudrna D."/>
            <person name="Kulathinal R.J."/>
            <person name="Kumar S."/>
            <person name="Kwok R."/>
            <person name="Lander E."/>
            <person name="Langley C.H."/>
            <person name="Lapoint R."/>
            <person name="Lazzaro B.P."/>
            <person name="Lee S.J."/>
            <person name="Levesque L."/>
            <person name="Li R."/>
            <person name="Lin C.F."/>
            <person name="Lin M.F."/>
            <person name="Lindblad-Toh K."/>
            <person name="Llopart A."/>
            <person name="Long M."/>
            <person name="Low L."/>
            <person name="Lozovsky E."/>
            <person name="Lu J."/>
            <person name="Luo M."/>
            <person name="Machado C.A."/>
            <person name="Makalowski W."/>
            <person name="Marzo M."/>
            <person name="Matsuda M."/>
            <person name="Matzkin L."/>
            <person name="McAllister B."/>
            <person name="McBride C.S."/>
            <person name="McKernan B."/>
            <person name="McKernan K."/>
            <person name="Mendez-Lago M."/>
            <person name="Minx P."/>
            <person name="Mollenhauer M.U."/>
            <person name="Montooth K."/>
            <person name="Mount S.M."/>
            <person name="Mu X."/>
            <person name="Myers E."/>
            <person name="Negre B."/>
            <person name="Newfeld S."/>
            <person name="Nielsen R."/>
            <person name="Noor M.A."/>
            <person name="O'Grady P."/>
            <person name="Pachter L."/>
            <person name="Papaceit M."/>
            <person name="Parisi M.J."/>
            <person name="Parisi M."/>
            <person name="Parts L."/>
            <person name="Pedersen J.S."/>
            <person name="Pesole G."/>
            <person name="Phillippy A.M."/>
            <person name="Ponting C.P."/>
            <person name="Pop M."/>
            <person name="Porcelli D."/>
            <person name="Powell J.R."/>
            <person name="Prohaska S."/>
            <person name="Pruitt K."/>
            <person name="Puig M."/>
            <person name="Quesneville H."/>
            <person name="Ram K.R."/>
            <person name="Rand D."/>
            <person name="Rasmussen M.D."/>
            <person name="Reed L.K."/>
            <person name="Reenan R."/>
            <person name="Reily A."/>
            <person name="Remington K.A."/>
            <person name="Rieger T.T."/>
            <person name="Ritchie M.G."/>
            <person name="Robin C."/>
            <person name="Rogers Y.H."/>
            <person name="Rohde C."/>
            <person name="Rozas J."/>
            <person name="Rubenfield M.J."/>
            <person name="Ruiz A."/>
            <person name="Russo S."/>
            <person name="Salzberg S.L."/>
            <person name="Sanchez-Gracia A."/>
            <person name="Saranga D.J."/>
            <person name="Sato H."/>
            <person name="Schaeffer S.W."/>
            <person name="Schatz M.C."/>
            <person name="Schlenke T."/>
            <person name="Schwartz R."/>
            <person name="Segarra C."/>
            <person name="Singh R.S."/>
            <person name="Sirot L."/>
            <person name="Sirota M."/>
            <person name="Sisneros N.B."/>
            <person name="Smith C.D."/>
            <person name="Smith T.F."/>
            <person name="Spieth J."/>
            <person name="Stage D.E."/>
            <person name="Stark A."/>
            <person name="Stephan W."/>
            <person name="Strausberg R.L."/>
            <person name="Strempel S."/>
            <person name="Sturgill D."/>
            <person name="Sutton G."/>
            <person name="Sutton G.G."/>
            <person name="Tao W."/>
            <person name="Teichmann S."/>
            <person name="Tobari Y.N."/>
            <person name="Tomimura Y."/>
            <person name="Tsolas J.M."/>
            <person name="Valente V.L."/>
            <person name="Venter E."/>
            <person name="Venter J.C."/>
            <person name="Vicario S."/>
            <person name="Vieira F.G."/>
            <person name="Vilella A.J."/>
            <person name="Villasante A."/>
            <person name="Walenz B."/>
            <person name="Wang J."/>
            <person name="Wasserman M."/>
            <person name="Watts T."/>
            <person name="Wilson D."/>
            <person name="Wilson R.K."/>
            <person name="Wing R.A."/>
            <person name="Wolfner M.F."/>
            <person name="Wong A."/>
            <person name="Wong G.K."/>
            <person name="Wu C.I."/>
            <person name="Wu G."/>
            <person name="Yamamoto D."/>
            <person name="Yang H.P."/>
            <person name="Yang S.P."/>
            <person name="Yorke J.A."/>
            <person name="Yoshida K."/>
            <person name="Zdobnov E."/>
            <person name="Zhang P."/>
            <person name="Zhang Y."/>
            <person name="Zimin A.V."/>
            <person name="Baldwin J."/>
            <person name="Abdouelleil A."/>
            <person name="Abdulkadir J."/>
            <person name="Abebe A."/>
            <person name="Abera B."/>
            <person name="Abreu J."/>
            <person name="Acer S.C."/>
            <person name="Aftuck L."/>
            <person name="Alexander A."/>
            <person name="An P."/>
            <person name="Anderson E."/>
            <person name="Anderson S."/>
            <person name="Arachi H."/>
            <person name="Azer M."/>
            <person name="Bachantsang P."/>
            <person name="Barry A."/>
            <person name="Bayul T."/>
            <person name="Berlin A."/>
            <person name="Bessette D."/>
            <person name="Bloom T."/>
            <person name="Blye J."/>
            <person name="Boguslavskiy L."/>
            <person name="Bonnet C."/>
            <person name="Boukhgalter B."/>
            <person name="Bourzgui I."/>
            <person name="Brown A."/>
            <person name="Cahill P."/>
            <person name="Channer S."/>
            <person name="Cheshatsang Y."/>
            <person name="Chuda L."/>
            <person name="Citroen M."/>
            <person name="Collymore A."/>
            <person name="Cooke P."/>
            <person name="Costello M."/>
            <person name="D'Aco K."/>
            <person name="Daza R."/>
            <person name="De Haan G."/>
            <person name="DeGray S."/>
            <person name="DeMaso C."/>
            <person name="Dhargay N."/>
            <person name="Dooley K."/>
            <person name="Dooley E."/>
            <person name="Doricent M."/>
            <person name="Dorje P."/>
            <person name="Dorjee K."/>
            <person name="Dupes A."/>
            <person name="Elong R."/>
            <person name="Falk J."/>
            <person name="Farina A."/>
            <person name="Faro S."/>
            <person name="Ferguson D."/>
            <person name="Fisher S."/>
            <person name="Foley C.D."/>
            <person name="Franke A."/>
            <person name="Friedrich D."/>
            <person name="Gadbois L."/>
            <person name="Gearin G."/>
            <person name="Gearin C.R."/>
            <person name="Giannoukos G."/>
            <person name="Goode T."/>
            <person name="Graham J."/>
            <person name="Grandbois E."/>
            <person name="Grewal S."/>
            <person name="Gyaltsen K."/>
            <person name="Hafez N."/>
            <person name="Hagos B."/>
            <person name="Hall J."/>
            <person name="Henson C."/>
            <person name="Hollinger A."/>
            <person name="Honan T."/>
            <person name="Huard M.D."/>
            <person name="Hughes L."/>
            <person name="Hurhula B."/>
            <person name="Husby M.E."/>
            <person name="Kamat A."/>
            <person name="Kanga B."/>
            <person name="Kashin S."/>
            <person name="Khazanovich D."/>
            <person name="Kisner P."/>
            <person name="Lance K."/>
            <person name="Lara M."/>
            <person name="Lee W."/>
            <person name="Lennon N."/>
            <person name="Letendre F."/>
            <person name="LeVine R."/>
            <person name="Lipovsky A."/>
            <person name="Liu X."/>
            <person name="Liu J."/>
            <person name="Liu S."/>
            <person name="Lokyitsang T."/>
            <person name="Lokyitsang Y."/>
            <person name="Lubonja R."/>
            <person name="Lui A."/>
            <person name="MacDonald P."/>
            <person name="Magnisalis V."/>
            <person name="Maru K."/>
            <person name="Matthews C."/>
            <person name="McCusker W."/>
            <person name="McDonough S."/>
            <person name="Mehta T."/>
            <person name="Meldrim J."/>
            <person name="Meneus L."/>
            <person name="Mihai O."/>
            <person name="Mihalev A."/>
            <person name="Mihova T."/>
            <person name="Mittelman R."/>
            <person name="Mlenga V."/>
            <person name="Montmayeur A."/>
            <person name="Mulrain L."/>
            <person name="Navidi A."/>
            <person name="Naylor J."/>
            <person name="Negash T."/>
            <person name="Nguyen T."/>
            <person name="Nguyen N."/>
            <person name="Nicol R."/>
            <person name="Norbu C."/>
            <person name="Norbu N."/>
            <person name="Novod N."/>
            <person name="O'Neill B."/>
            <person name="Osman S."/>
            <person name="Markiewicz E."/>
            <person name="Oyono O.L."/>
            <person name="Patti C."/>
            <person name="Phunkhang P."/>
            <person name="Pierre F."/>
            <person name="Priest M."/>
            <person name="Raghuraman S."/>
            <person name="Rege F."/>
            <person name="Reyes R."/>
            <person name="Rise C."/>
            <person name="Rogov P."/>
            <person name="Ross K."/>
            <person name="Ryan E."/>
            <person name="Settipalli S."/>
            <person name="Shea T."/>
            <person name="Sherpa N."/>
            <person name="Shi L."/>
            <person name="Shih D."/>
            <person name="Sparrow T."/>
            <person name="Spaulding J."/>
            <person name="Stalker J."/>
            <person name="Stange-Thomann N."/>
            <person name="Stavropoulos S."/>
            <person name="Stone C."/>
            <person name="Strader C."/>
            <person name="Tesfaye S."/>
            <person name="Thomson T."/>
            <person name="Thoulutsang Y."/>
            <person name="Thoulutsang D."/>
            <person name="Topham K."/>
            <person name="Topping I."/>
            <person name="Tsamla T."/>
            <person name="Vassiliev H."/>
            <person name="Vo A."/>
            <person name="Wangchuk T."/>
            <person name="Wangdi T."/>
            <person name="Weiand M."/>
            <person name="Wilkinson J."/>
            <person name="Wilson A."/>
            <person name="Yadav S."/>
            <person name="Young G."/>
            <person name="Yu Q."/>
            <person name="Zembek L."/>
            <person name="Zhong D."/>
            <person name="Zimmer A."/>
            <person name="Zwirko Z."/>
            <person name="Jaffe D.B."/>
            <person name="Alvarez P."/>
            <person name="Brockman W."/>
            <person name="Butler J."/>
            <person name="Chin C."/>
            <person name="Gnerre S."/>
            <person name="Grabherr M."/>
            <person name="Kleber M."/>
            <person name="Mauceli E."/>
            <person name="MacCallum I."/>
        </authorList>
    </citation>
    <scope>NUCLEOTIDE SEQUENCE [LARGE SCALE GENOMIC DNA]</scope>
    <source>
        <strain evidence="7">Tucson 14024-0371.13</strain>
    </source>
</reference>
<evidence type="ECO:0000313" key="7">
    <source>
        <dbReference type="Proteomes" id="UP000007801"/>
    </source>
</evidence>
<dbReference type="FunCoup" id="B3MFP4">
    <property type="interactions" value="142"/>
</dbReference>
<dbReference type="InterPro" id="IPR037062">
    <property type="entry name" value="Malic_N_dom_sf"/>
</dbReference>
<sequence>MHLARTSRITAERKKKEEDEQKCESDSERNRILDTMPRHMDSFWRTDTSVPRSRISGRHLLGSSLSNQGLAFSLKERRALCLHGLLPVAIRTIDEQVKACQIAMDTFLISEVQRYSFLSHLMRTNRRLFYRILLSDPDKYLPMVDSTLSERLVSFHSLVFNYGQGLFITVKDLGHVHQMVANWPYRMVRCIMVSNGASVLSLGDLGVNIMPILFCKMHENVVFGGISPSHCLSVFLDMGCNNEELLNNTTYAGLRERRYPPEICEQLFEEFTIAVLGQYGARTLILTKDFESKCALKQLEHFRDRCCLVDADLQCLAACAVSGVIASNRSVRAPFFKNVFLFFGTDAINIGMARLCIALFKREGYNDVKAHARVWFCDADGLIVDDRVHIPEELAEFSLPGPQLTSLVEIIDFLKPNVLVGGSGLPKSFTPDVLRAMERSTQHPIIFAMSRPTCLSECSAEDAFAYTKGRCTFIAGSPLPRLKYANKWYQPGFCTTKYLLAGISSGIILAGLTSVPDELFCVAADRLASLVWPCDLKMRNVFPPMRKIECISLQIAEAVFSFAYRRGLATLWPQPENPMEFIKKSRYDTEYRQEIADVYCMQDRHIETSESQNYYKLNI</sequence>
<dbReference type="GeneID" id="6494127"/>
<proteinExistence type="inferred from homology"/>
<dbReference type="GO" id="GO:0046872">
    <property type="term" value="F:metal ion binding"/>
    <property type="evidence" value="ECO:0007669"/>
    <property type="project" value="UniProtKB-KW"/>
</dbReference>
<dbReference type="PIRSF" id="PIRSF000106">
    <property type="entry name" value="ME"/>
    <property type="match status" value="1"/>
</dbReference>
<dbReference type="InterPro" id="IPR001891">
    <property type="entry name" value="Malic_OxRdtase"/>
</dbReference>
<dbReference type="InterPro" id="IPR046346">
    <property type="entry name" value="Aminoacid_DH-like_N_sf"/>
</dbReference>
<comment type="similarity">
    <text evidence="1">Belongs to the malic enzymes family.</text>
</comment>
<protein>
    <submittedName>
        <fullName evidence="6">Uncharacterized protein</fullName>
    </submittedName>
</protein>
<dbReference type="PANTHER" id="PTHR23406:SF80">
    <property type="entry name" value="GH17657P-RELATED"/>
    <property type="match status" value="1"/>
</dbReference>
<dbReference type="STRING" id="7217.B3MFP4"/>
<dbReference type="InParanoid" id="B3MFP4"/>
<feature type="region of interest" description="Disordered" evidence="3">
    <location>
        <begin position="1"/>
        <end position="29"/>
    </location>
</feature>
<dbReference type="SMART" id="SM01274">
    <property type="entry name" value="malic"/>
    <property type="match status" value="1"/>
</dbReference>
<dbReference type="Gene3D" id="3.40.50.10380">
    <property type="entry name" value="Malic enzyme, N-terminal domain"/>
    <property type="match status" value="1"/>
</dbReference>
<dbReference type="InterPro" id="IPR012302">
    <property type="entry name" value="Malic_NAD-bd"/>
</dbReference>
<dbReference type="Pfam" id="PF00390">
    <property type="entry name" value="malic"/>
    <property type="match status" value="1"/>
</dbReference>
<dbReference type="SUPFAM" id="SSF53223">
    <property type="entry name" value="Aminoacid dehydrogenase-like, N-terminal domain"/>
    <property type="match status" value="1"/>
</dbReference>
<gene>
    <name evidence="6" type="primary">Dana\GF11263</name>
    <name evidence="6" type="synonym">dana_GLEANR_11332</name>
    <name evidence="6" type="ORF">GF11263</name>
</gene>
<dbReference type="GO" id="GO:0006108">
    <property type="term" value="P:malate metabolic process"/>
    <property type="evidence" value="ECO:0007669"/>
    <property type="project" value="TreeGrafter"/>
</dbReference>
<feature type="compositionally biased region" description="Basic and acidic residues" evidence="3">
    <location>
        <begin position="10"/>
        <end position="29"/>
    </location>
</feature>